<dbReference type="InterPro" id="IPR050334">
    <property type="entry name" value="Molybdenum_import_ModC"/>
</dbReference>
<evidence type="ECO:0000256" key="1">
    <source>
        <dbReference type="ARBA" id="ARBA00022448"/>
    </source>
</evidence>
<dbReference type="InterPro" id="IPR027417">
    <property type="entry name" value="P-loop_NTPase"/>
</dbReference>
<dbReference type="InterPro" id="IPR004606">
    <property type="entry name" value="Mop_domain"/>
</dbReference>
<dbReference type="InterPro" id="IPR003593">
    <property type="entry name" value="AAA+_ATPase"/>
</dbReference>
<dbReference type="InterPro" id="IPR005116">
    <property type="entry name" value="Transp-assoc_OB_typ1"/>
</dbReference>
<evidence type="ECO:0000259" key="10">
    <source>
        <dbReference type="PROSITE" id="PS50893"/>
    </source>
</evidence>
<comment type="caution">
    <text evidence="12">The sequence shown here is derived from an EMBL/GenBank/DDBJ whole genome shotgun (WGS) entry which is preliminary data.</text>
</comment>
<reference evidence="12 13" key="1">
    <citation type="submission" date="2018-03" db="EMBL/GenBank/DDBJ databases">
        <title>Genomic Encyclopedia of Archaeal and Bacterial Type Strains, Phase II (KMG-II): from individual species to whole genera.</title>
        <authorList>
            <person name="Goeker M."/>
        </authorList>
    </citation>
    <scope>NUCLEOTIDE SEQUENCE [LARGE SCALE GENOMIC DNA]</scope>
    <source>
        <strain evidence="12 13">DSM 17586</strain>
    </source>
</reference>
<dbReference type="PROSITE" id="PS50893">
    <property type="entry name" value="ABC_TRANSPORTER_2"/>
    <property type="match status" value="1"/>
</dbReference>
<dbReference type="SMART" id="SM00382">
    <property type="entry name" value="AAA"/>
    <property type="match status" value="1"/>
</dbReference>
<gene>
    <name evidence="12" type="ORF">CLV44_10478</name>
</gene>
<dbReference type="PROSITE" id="PS00211">
    <property type="entry name" value="ABC_TRANSPORTER_1"/>
    <property type="match status" value="1"/>
</dbReference>
<dbReference type="Pfam" id="PF00005">
    <property type="entry name" value="ABC_tran"/>
    <property type="match status" value="1"/>
</dbReference>
<dbReference type="GO" id="GO:0140359">
    <property type="term" value="F:ABC-type transporter activity"/>
    <property type="evidence" value="ECO:0007669"/>
    <property type="project" value="InterPro"/>
</dbReference>
<keyword evidence="3 9" id="KW-0500">Molybdenum</keyword>
<dbReference type="EMBL" id="PYGI01000004">
    <property type="protein sequence ID" value="PSL15467.1"/>
    <property type="molecule type" value="Genomic_DNA"/>
</dbReference>
<accession>A0A2P8F185</accession>
<evidence type="ECO:0000256" key="7">
    <source>
        <dbReference type="ARBA" id="ARBA00022967"/>
    </source>
</evidence>
<dbReference type="Proteomes" id="UP000242133">
    <property type="component" value="Unassembled WGS sequence"/>
</dbReference>
<dbReference type="PANTHER" id="PTHR43514:SF4">
    <property type="entry name" value="ABC TRANSPORTER I FAMILY MEMBER 10"/>
    <property type="match status" value="1"/>
</dbReference>
<dbReference type="InterPro" id="IPR008995">
    <property type="entry name" value="Mo/tungstate-bd_C_term_dom"/>
</dbReference>
<evidence type="ECO:0000256" key="9">
    <source>
        <dbReference type="PROSITE-ProRule" id="PRU01213"/>
    </source>
</evidence>
<keyword evidence="5" id="KW-0547">Nucleotide-binding</keyword>
<evidence type="ECO:0000313" key="12">
    <source>
        <dbReference type="EMBL" id="PSL15467.1"/>
    </source>
</evidence>
<evidence type="ECO:0000313" key="13">
    <source>
        <dbReference type="Proteomes" id="UP000242133"/>
    </source>
</evidence>
<keyword evidence="13" id="KW-1185">Reference proteome</keyword>
<dbReference type="Gene3D" id="2.40.50.100">
    <property type="match status" value="1"/>
</dbReference>
<evidence type="ECO:0000256" key="5">
    <source>
        <dbReference type="ARBA" id="ARBA00022741"/>
    </source>
</evidence>
<keyword evidence="8" id="KW-0472">Membrane</keyword>
<name>A0A2P8F185_9GAMM</name>
<keyword evidence="2" id="KW-1003">Cell membrane</keyword>
<dbReference type="InterPro" id="IPR017871">
    <property type="entry name" value="ABC_transporter-like_CS"/>
</dbReference>
<dbReference type="InterPro" id="IPR003439">
    <property type="entry name" value="ABC_transporter-like_ATP-bd"/>
</dbReference>
<dbReference type="SUPFAM" id="SSF52540">
    <property type="entry name" value="P-loop containing nucleoside triphosphate hydrolases"/>
    <property type="match status" value="1"/>
</dbReference>
<dbReference type="SUPFAM" id="SSF50331">
    <property type="entry name" value="MOP-like"/>
    <property type="match status" value="1"/>
</dbReference>
<evidence type="ECO:0000256" key="6">
    <source>
        <dbReference type="ARBA" id="ARBA00022840"/>
    </source>
</evidence>
<dbReference type="Pfam" id="PF03459">
    <property type="entry name" value="TOBE"/>
    <property type="match status" value="1"/>
</dbReference>
<dbReference type="PANTHER" id="PTHR43514">
    <property type="entry name" value="ABC TRANSPORTER I FAMILY MEMBER 10"/>
    <property type="match status" value="1"/>
</dbReference>
<dbReference type="NCBIfam" id="TIGR02142">
    <property type="entry name" value="modC_ABC"/>
    <property type="match status" value="1"/>
</dbReference>
<evidence type="ECO:0000256" key="2">
    <source>
        <dbReference type="ARBA" id="ARBA00022475"/>
    </source>
</evidence>
<dbReference type="OrthoDB" id="9802264at2"/>
<dbReference type="PROSITE" id="PS51866">
    <property type="entry name" value="MOP"/>
    <property type="match status" value="1"/>
</dbReference>
<keyword evidence="4" id="KW-0997">Cell inner membrane</keyword>
<dbReference type="InterPro" id="IPR011868">
    <property type="entry name" value="ModC_ABC_ATP-bd"/>
</dbReference>
<feature type="domain" description="Mop" evidence="11">
    <location>
        <begin position="292"/>
        <end position="357"/>
    </location>
</feature>
<proteinExistence type="predicted"/>
<keyword evidence="6 12" id="KW-0067">ATP-binding</keyword>
<evidence type="ECO:0000256" key="8">
    <source>
        <dbReference type="ARBA" id="ARBA00023136"/>
    </source>
</evidence>
<dbReference type="GO" id="GO:0005524">
    <property type="term" value="F:ATP binding"/>
    <property type="evidence" value="ECO:0007669"/>
    <property type="project" value="UniProtKB-KW"/>
</dbReference>
<evidence type="ECO:0000259" key="11">
    <source>
        <dbReference type="PROSITE" id="PS51866"/>
    </source>
</evidence>
<protein>
    <submittedName>
        <fullName evidence="12">Molybdate transport system ATP-binding protein</fullName>
    </submittedName>
</protein>
<dbReference type="GO" id="GO:0016020">
    <property type="term" value="C:membrane"/>
    <property type="evidence" value="ECO:0007669"/>
    <property type="project" value="InterPro"/>
</dbReference>
<feature type="domain" description="ABC transporter" evidence="10">
    <location>
        <begin position="1"/>
        <end position="233"/>
    </location>
</feature>
<dbReference type="RefSeq" id="WP_106590806.1">
    <property type="nucleotide sequence ID" value="NZ_PYGI01000004.1"/>
</dbReference>
<dbReference type="GO" id="GO:0015098">
    <property type="term" value="F:molybdate ion transmembrane transporter activity"/>
    <property type="evidence" value="ECO:0007669"/>
    <property type="project" value="InterPro"/>
</dbReference>
<dbReference type="GO" id="GO:0016887">
    <property type="term" value="F:ATP hydrolysis activity"/>
    <property type="evidence" value="ECO:0007669"/>
    <property type="project" value="InterPro"/>
</dbReference>
<keyword evidence="7" id="KW-1278">Translocase</keyword>
<sequence>MSLEISVRHRYRDFELDLQLSLAGNGITALFGPSGCGKSTLLRALAGTEPAQHGTIHFADQCWQDSQTRFLLPPQQRDIGMVFQDARLFPHLNVGENLRFAAPYTRGGVQLDADRLLHQLQLEPLLQQMPATLSGGQQQRVALARALLSRPRLLLMDEPLSALDQASRNLILSLIEQLQRNHSLPIIYVTHAVDEVLRLAEHMVRLQDGRVIAEGDPAILFGRSDSDPLLSDRALLRGQVSHHDMEYRMSAVACAPGQPPVWISGTEHAPGTAITLSIQARDIALSLHPLTGTSLQNQLPMEVVEINGHDSDRPRLILRFGQHRLPVSITRRALVQLELRSGMHVWALIKSVAVEHQ</sequence>
<evidence type="ECO:0000256" key="4">
    <source>
        <dbReference type="ARBA" id="ARBA00022519"/>
    </source>
</evidence>
<keyword evidence="1" id="KW-0813">Transport</keyword>
<evidence type="ECO:0000256" key="3">
    <source>
        <dbReference type="ARBA" id="ARBA00022505"/>
    </source>
</evidence>
<dbReference type="Gene3D" id="3.40.50.300">
    <property type="entry name" value="P-loop containing nucleotide triphosphate hydrolases"/>
    <property type="match status" value="1"/>
</dbReference>
<organism evidence="12 13">
    <name type="scientific">Marinobacterium halophilum</name>
    <dbReference type="NCBI Taxonomy" id="267374"/>
    <lineage>
        <taxon>Bacteria</taxon>
        <taxon>Pseudomonadati</taxon>
        <taxon>Pseudomonadota</taxon>
        <taxon>Gammaproteobacteria</taxon>
        <taxon>Oceanospirillales</taxon>
        <taxon>Oceanospirillaceae</taxon>
        <taxon>Marinobacterium</taxon>
    </lineage>
</organism>
<dbReference type="AlphaFoldDB" id="A0A2P8F185"/>